<keyword evidence="5" id="KW-1185">Reference proteome</keyword>
<evidence type="ECO:0000313" key="5">
    <source>
        <dbReference type="Proteomes" id="UP000324897"/>
    </source>
</evidence>
<dbReference type="EMBL" id="RWGY01000026">
    <property type="protein sequence ID" value="TVU21125.1"/>
    <property type="molecule type" value="Genomic_DNA"/>
</dbReference>
<evidence type="ECO:0000256" key="1">
    <source>
        <dbReference type="ARBA" id="ARBA00004906"/>
    </source>
</evidence>
<evidence type="ECO:0000259" key="3">
    <source>
        <dbReference type="PROSITE" id="PS50144"/>
    </source>
</evidence>
<dbReference type="PANTHER" id="PTHR26379:SF474">
    <property type="entry name" value="OS08G0228200 PROTEIN"/>
    <property type="match status" value="1"/>
</dbReference>
<dbReference type="Gene3D" id="3.30.710.10">
    <property type="entry name" value="Potassium Channel Kv1.1, Chain A"/>
    <property type="match status" value="1"/>
</dbReference>
<dbReference type="SUPFAM" id="SSF54695">
    <property type="entry name" value="POZ domain"/>
    <property type="match status" value="1"/>
</dbReference>
<dbReference type="PANTHER" id="PTHR26379">
    <property type="entry name" value="BTB/POZ AND MATH DOMAIN-CONTAINING PROTEIN 1"/>
    <property type="match status" value="1"/>
</dbReference>
<evidence type="ECO:0008006" key="6">
    <source>
        <dbReference type="Google" id="ProtNLM"/>
    </source>
</evidence>
<dbReference type="Gramene" id="TVU21125">
    <property type="protein sequence ID" value="TVU21125"/>
    <property type="gene ID" value="EJB05_30744"/>
</dbReference>
<dbReference type="GO" id="GO:0016567">
    <property type="term" value="P:protein ubiquitination"/>
    <property type="evidence" value="ECO:0007669"/>
    <property type="project" value="InterPro"/>
</dbReference>
<comment type="caution">
    <text evidence="4">The sequence shown here is derived from an EMBL/GenBank/DDBJ whole genome shotgun (WGS) entry which is preliminary data.</text>
</comment>
<dbReference type="Pfam" id="PF00651">
    <property type="entry name" value="BTB"/>
    <property type="match status" value="1"/>
</dbReference>
<feature type="domain" description="BTB" evidence="2">
    <location>
        <begin position="187"/>
        <end position="255"/>
    </location>
</feature>
<name>A0A5J9UBQ1_9POAL</name>
<dbReference type="Gene3D" id="2.60.210.10">
    <property type="entry name" value="Apoptosis, Tumor Necrosis Factor Receptor Associated Protein 2, Chain A"/>
    <property type="match status" value="1"/>
</dbReference>
<accession>A0A5J9UBQ1</accession>
<dbReference type="CDD" id="cd00121">
    <property type="entry name" value="MATH"/>
    <property type="match status" value="1"/>
</dbReference>
<protein>
    <recommendedName>
        <fullName evidence="6">BTB domain-containing protein</fullName>
    </recommendedName>
</protein>
<dbReference type="InterPro" id="IPR000210">
    <property type="entry name" value="BTB/POZ_dom"/>
</dbReference>
<dbReference type="InterPro" id="IPR008974">
    <property type="entry name" value="TRAF-like"/>
</dbReference>
<dbReference type="Pfam" id="PF22486">
    <property type="entry name" value="MATH_2"/>
    <property type="match status" value="1"/>
</dbReference>
<feature type="non-terminal residue" evidence="4">
    <location>
        <position position="1"/>
    </location>
</feature>
<dbReference type="InterPro" id="IPR002083">
    <property type="entry name" value="MATH/TRAF_dom"/>
</dbReference>
<dbReference type="SUPFAM" id="SSF49599">
    <property type="entry name" value="TRAF domain-like"/>
    <property type="match status" value="1"/>
</dbReference>
<dbReference type="PROSITE" id="PS50144">
    <property type="entry name" value="MATH"/>
    <property type="match status" value="1"/>
</dbReference>
<gene>
    <name evidence="4" type="ORF">EJB05_30744</name>
</gene>
<organism evidence="4 5">
    <name type="scientific">Eragrostis curvula</name>
    <name type="common">weeping love grass</name>
    <dbReference type="NCBI Taxonomy" id="38414"/>
    <lineage>
        <taxon>Eukaryota</taxon>
        <taxon>Viridiplantae</taxon>
        <taxon>Streptophyta</taxon>
        <taxon>Embryophyta</taxon>
        <taxon>Tracheophyta</taxon>
        <taxon>Spermatophyta</taxon>
        <taxon>Magnoliopsida</taxon>
        <taxon>Liliopsida</taxon>
        <taxon>Poales</taxon>
        <taxon>Poaceae</taxon>
        <taxon>PACMAD clade</taxon>
        <taxon>Chloridoideae</taxon>
        <taxon>Eragrostideae</taxon>
        <taxon>Eragrostidinae</taxon>
        <taxon>Eragrostis</taxon>
    </lineage>
</organism>
<dbReference type="OrthoDB" id="624345at2759"/>
<comment type="pathway">
    <text evidence="1">Protein modification; protein ubiquitination.</text>
</comment>
<dbReference type="SMART" id="SM00225">
    <property type="entry name" value="BTB"/>
    <property type="match status" value="1"/>
</dbReference>
<evidence type="ECO:0000259" key="2">
    <source>
        <dbReference type="PROSITE" id="PS50097"/>
    </source>
</evidence>
<sequence>MEESQQSPGARTASTCSAATARGTHVFKITDYSLHKGMGSRKFIRSATFAVGGYDWCVRYYPDDGKGEPAVYLELLTKNAKVRALFQFVLIDQVTGTTSFSIRLVRPDVFSSMEGDKNNHLGGESLMSHSKLEKEESGYLRDDCIVIQCDVTVLNEPQVVSVAPEIQVPPSTFLNNLGKLLETGEDADVTLDVKGDIVPAHKIILAMQSPVFRAELYGPMRVNTSGKSITVEDMEPDVFKMLLTYIYTDSLPTMDDLEGDDKEEMIKHLLVAADSTNSL</sequence>
<dbReference type="PROSITE" id="PS50097">
    <property type="entry name" value="BTB"/>
    <property type="match status" value="1"/>
</dbReference>
<dbReference type="Proteomes" id="UP000324897">
    <property type="component" value="Unassembled WGS sequence"/>
</dbReference>
<reference evidence="4 5" key="1">
    <citation type="journal article" date="2019" name="Sci. Rep.">
        <title>A high-quality genome of Eragrostis curvula grass provides insights into Poaceae evolution and supports new strategies to enhance forage quality.</title>
        <authorList>
            <person name="Carballo J."/>
            <person name="Santos B.A.C.M."/>
            <person name="Zappacosta D."/>
            <person name="Garbus I."/>
            <person name="Selva J.P."/>
            <person name="Gallo C.A."/>
            <person name="Diaz A."/>
            <person name="Albertini E."/>
            <person name="Caccamo M."/>
            <person name="Echenique V."/>
        </authorList>
    </citation>
    <scope>NUCLEOTIDE SEQUENCE [LARGE SCALE GENOMIC DNA]</scope>
    <source>
        <strain evidence="5">cv. Victoria</strain>
        <tissue evidence="4">Leaf</tissue>
    </source>
</reference>
<dbReference type="AlphaFoldDB" id="A0A5J9UBQ1"/>
<dbReference type="InterPro" id="IPR011333">
    <property type="entry name" value="SKP1/BTB/POZ_sf"/>
</dbReference>
<feature type="domain" description="MATH" evidence="3">
    <location>
        <begin position="22"/>
        <end position="151"/>
    </location>
</feature>
<dbReference type="InterPro" id="IPR045005">
    <property type="entry name" value="BPM1-6"/>
</dbReference>
<evidence type="ECO:0000313" key="4">
    <source>
        <dbReference type="EMBL" id="TVU21125.1"/>
    </source>
</evidence>
<proteinExistence type="predicted"/>